<dbReference type="NCBIfam" id="NF004442">
    <property type="entry name" value="PRK05777.1-5"/>
    <property type="match status" value="1"/>
</dbReference>
<feature type="transmembrane region" description="Helical" evidence="5">
    <location>
        <begin position="203"/>
        <end position="229"/>
    </location>
</feature>
<feature type="transmembrane region" description="Helical" evidence="5">
    <location>
        <begin position="161"/>
        <end position="183"/>
    </location>
</feature>
<keyword evidence="2 5" id="KW-0812">Transmembrane</keyword>
<dbReference type="GO" id="GO:0016020">
    <property type="term" value="C:membrane"/>
    <property type="evidence" value="ECO:0007669"/>
    <property type="project" value="UniProtKB-SubCell"/>
</dbReference>
<feature type="transmembrane region" description="Helical" evidence="5">
    <location>
        <begin position="449"/>
        <end position="476"/>
    </location>
</feature>
<dbReference type="PANTHER" id="PTHR22773">
    <property type="entry name" value="NADH DEHYDROGENASE"/>
    <property type="match status" value="1"/>
</dbReference>
<feature type="transmembrane region" description="Helical" evidence="5">
    <location>
        <begin position="369"/>
        <end position="392"/>
    </location>
</feature>
<dbReference type="InterPro" id="IPR001750">
    <property type="entry name" value="ND/Mrp_TM"/>
</dbReference>
<keyword evidence="4 5" id="KW-0472">Membrane</keyword>
<feature type="transmembrane region" description="Helical" evidence="5">
    <location>
        <begin position="300"/>
        <end position="320"/>
    </location>
</feature>
<evidence type="ECO:0000256" key="3">
    <source>
        <dbReference type="ARBA" id="ARBA00022989"/>
    </source>
</evidence>
<feature type="transmembrane region" description="Helical" evidence="5">
    <location>
        <begin position="130"/>
        <end position="149"/>
    </location>
</feature>
<evidence type="ECO:0000259" key="6">
    <source>
        <dbReference type="Pfam" id="PF00361"/>
    </source>
</evidence>
<feature type="transmembrane region" description="Helical" evidence="5">
    <location>
        <begin position="107"/>
        <end position="124"/>
    </location>
</feature>
<dbReference type="HAMAP" id="MF_00445">
    <property type="entry name" value="NDH1_NuoN_1"/>
    <property type="match status" value="1"/>
</dbReference>
<protein>
    <submittedName>
        <fullName evidence="7">Proton-translocating NADH-quinone oxidoreductase, chain N</fullName>
    </submittedName>
</protein>
<feature type="transmembrane region" description="Helical" evidence="5">
    <location>
        <begin position="241"/>
        <end position="261"/>
    </location>
</feature>
<name>D9PFY2_9ZZZZ</name>
<evidence type="ECO:0000256" key="4">
    <source>
        <dbReference type="ARBA" id="ARBA00023136"/>
    </source>
</evidence>
<dbReference type="EMBL" id="ADZX01000137">
    <property type="protein sequence ID" value="EFK97534.1"/>
    <property type="molecule type" value="Genomic_DNA"/>
</dbReference>
<dbReference type="Pfam" id="PF00361">
    <property type="entry name" value="Proton_antipo_M"/>
    <property type="match status" value="1"/>
</dbReference>
<keyword evidence="3 5" id="KW-1133">Transmembrane helix</keyword>
<feature type="transmembrane region" description="Helical" evidence="5">
    <location>
        <begin position="12"/>
        <end position="30"/>
    </location>
</feature>
<dbReference type="GO" id="GO:0008137">
    <property type="term" value="F:NADH dehydrogenase (ubiquinone) activity"/>
    <property type="evidence" value="ECO:0007669"/>
    <property type="project" value="InterPro"/>
</dbReference>
<reference evidence="7" key="2">
    <citation type="journal article" date="2011" name="Microb. Ecol.">
        <title>Taxonomic and Functional Metagenomic Profiling of the Microbial Community in the Anoxic Sediment of a Sub-saline Shallow Lake (Laguna de Carrizo, Central Spain).</title>
        <authorList>
            <person name="Ferrer M."/>
            <person name="Guazzaroni M.E."/>
            <person name="Richter M."/>
            <person name="Garcia-Salamanca A."/>
            <person name="Yarza P."/>
            <person name="Suarez-Suarez A."/>
            <person name="Solano J."/>
            <person name="Alcaide M."/>
            <person name="van Dillewijn P."/>
            <person name="Molina-Henares M.A."/>
            <person name="Lopez-Cortes N."/>
            <person name="Al-Ramahi Y."/>
            <person name="Guerrero C."/>
            <person name="Acosta A."/>
            <person name="de Eugenio L.I."/>
            <person name="Martinez V."/>
            <person name="Marques S."/>
            <person name="Rojo F."/>
            <person name="Santero E."/>
            <person name="Genilloud O."/>
            <person name="Perez-Perez J."/>
            <person name="Rossello-Mora R."/>
            <person name="Ramos J.L."/>
        </authorList>
    </citation>
    <scope>NUCLEOTIDE SEQUENCE</scope>
</reference>
<dbReference type="GO" id="GO:0042773">
    <property type="term" value="P:ATP synthesis coupled electron transport"/>
    <property type="evidence" value="ECO:0007669"/>
    <property type="project" value="InterPro"/>
</dbReference>
<comment type="caution">
    <text evidence="7">The sequence shown here is derived from an EMBL/GenBank/DDBJ whole genome shotgun (WGS) entry which is preliminary data.</text>
</comment>
<dbReference type="InterPro" id="IPR010096">
    <property type="entry name" value="NADH-Q_OxRdtase_suN/2"/>
</dbReference>
<accession>D9PFY2</accession>
<dbReference type="AlphaFoldDB" id="D9PFY2"/>
<dbReference type="NCBIfam" id="TIGR01770">
    <property type="entry name" value="NDH_I_N"/>
    <property type="match status" value="1"/>
</dbReference>
<evidence type="ECO:0000256" key="2">
    <source>
        <dbReference type="ARBA" id="ARBA00022692"/>
    </source>
</evidence>
<dbReference type="PRINTS" id="PR01434">
    <property type="entry name" value="NADHDHGNASE5"/>
</dbReference>
<feature type="transmembrane region" description="Helical" evidence="5">
    <location>
        <begin position="77"/>
        <end position="95"/>
    </location>
</feature>
<feature type="transmembrane region" description="Helical" evidence="5">
    <location>
        <begin position="404"/>
        <end position="424"/>
    </location>
</feature>
<reference evidence="7" key="1">
    <citation type="submission" date="2010-07" db="EMBL/GenBank/DDBJ databases">
        <authorList>
            <consortium name="CONSOLIDER consortium CSD2007-00005"/>
            <person name="Guazzaroni M.-E."/>
            <person name="Richter M."/>
            <person name="Garcia-Salamanca A."/>
            <person name="Yarza P."/>
            <person name="Ferrer M."/>
        </authorList>
    </citation>
    <scope>NUCLEOTIDE SEQUENCE</scope>
</reference>
<feature type="domain" description="NADH:quinone oxidoreductase/Mrp antiporter transmembrane" evidence="6">
    <location>
        <begin position="124"/>
        <end position="418"/>
    </location>
</feature>
<feature type="transmembrane region" description="Helical" evidence="5">
    <location>
        <begin position="326"/>
        <end position="348"/>
    </location>
</feature>
<evidence type="ECO:0000313" key="7">
    <source>
        <dbReference type="EMBL" id="EFK97534.1"/>
    </source>
</evidence>
<comment type="subcellular location">
    <subcellularLocation>
        <location evidence="1">Membrane</location>
        <topology evidence="1">Multi-pass membrane protein</topology>
    </subcellularLocation>
</comment>
<proteinExistence type="inferred from homology"/>
<evidence type="ECO:0000256" key="1">
    <source>
        <dbReference type="ARBA" id="ARBA00004141"/>
    </source>
</evidence>
<gene>
    <name evidence="7" type="ORF">LDC_0427</name>
</gene>
<organism evidence="7">
    <name type="scientific">sediment metagenome</name>
    <dbReference type="NCBI Taxonomy" id="749907"/>
    <lineage>
        <taxon>unclassified sequences</taxon>
        <taxon>metagenomes</taxon>
        <taxon>ecological metagenomes</taxon>
    </lineage>
</organism>
<evidence type="ECO:0000256" key="5">
    <source>
        <dbReference type="SAM" id="Phobius"/>
    </source>
</evidence>
<feature type="transmembrane region" description="Helical" evidence="5">
    <location>
        <begin position="37"/>
        <end position="57"/>
    </location>
</feature>
<sequence>MNLLASLSPIYAEIFLLVMVSVILIADLFLVNYTKTLTYLMVQITLLCCSLITVATHQDGIVHMFNNMFVDDLMSDVLKLLTYLAVSMMLVYSRTYLLVRGLFTGEFLSLALFATLGMMVMISASNFVTLYLGLELLSLSLYAMVALQRDSAVATESAMKYFILGAMASGFLLYGMSMLYGATGSLDLHTIAGEIHNGSANKQLLVFGLAFIVAGLAFKLGAVPFHMWVPDVYHGAPTAMTMFIGAAPKLAAFAFVMRILVEGLQPLMIHWAGMLTILAVLSMAVGNITAIAQTNLKRMLAYSTIAHMGFLLIGVLTGNLEGYGASMFYAIVYVLMSLGGFGMIMLLSREGFEADTLNDFKGLNQRSPWLAFMMMLLMFSMAGVPPTVGFYAKFSVLNAAVDAGHIQLVVMAVLFSLIGAFYYLRIVKLMYFDAPESHEKIYIQPDSSLLISINGLAVLALGVFPNMLMSVCFVSVQQSLLH</sequence>
<feature type="transmembrane region" description="Helical" evidence="5">
    <location>
        <begin position="267"/>
        <end position="288"/>
    </location>
</feature>